<feature type="non-terminal residue" evidence="2">
    <location>
        <position position="473"/>
    </location>
</feature>
<feature type="compositionally biased region" description="Low complexity" evidence="1">
    <location>
        <begin position="184"/>
        <end position="193"/>
    </location>
</feature>
<dbReference type="GeneID" id="20329287"/>
<dbReference type="Proteomes" id="UP000054324">
    <property type="component" value="Unassembled WGS sequence"/>
</dbReference>
<gene>
    <name evidence="2" type="ORF">T265_15122</name>
</gene>
<feature type="region of interest" description="Disordered" evidence="1">
    <location>
        <begin position="176"/>
        <end position="227"/>
    </location>
</feature>
<protein>
    <submittedName>
        <fullName evidence="2">Uncharacterized protein</fullName>
    </submittedName>
</protein>
<evidence type="ECO:0000256" key="1">
    <source>
        <dbReference type="SAM" id="MobiDB-lite"/>
    </source>
</evidence>
<keyword evidence="3" id="KW-1185">Reference proteome</keyword>
<dbReference type="OrthoDB" id="10448674at2759"/>
<reference evidence="2 3" key="1">
    <citation type="submission" date="2013-11" db="EMBL/GenBank/DDBJ databases">
        <title>Opisthorchis viverrini - life in the bile duct.</title>
        <authorList>
            <person name="Young N.D."/>
            <person name="Nagarajan N."/>
            <person name="Lin S.J."/>
            <person name="Korhonen P.K."/>
            <person name="Jex A.R."/>
            <person name="Hall R.S."/>
            <person name="Safavi-Hemami H."/>
            <person name="Kaewkong W."/>
            <person name="Bertrand D."/>
            <person name="Gao S."/>
            <person name="Seet Q."/>
            <person name="Wongkham S."/>
            <person name="Teh B.T."/>
            <person name="Wongkham C."/>
            <person name="Intapan P.M."/>
            <person name="Maleewong W."/>
            <person name="Yang X."/>
            <person name="Hu M."/>
            <person name="Wang Z."/>
            <person name="Hofmann A."/>
            <person name="Sternberg P.W."/>
            <person name="Tan P."/>
            <person name="Wang J."/>
            <person name="Gasser R.B."/>
        </authorList>
    </citation>
    <scope>NUCLEOTIDE SEQUENCE [LARGE SCALE GENOMIC DNA]</scope>
</reference>
<dbReference type="RefSeq" id="XP_009174950.1">
    <property type="nucleotide sequence ID" value="XM_009176686.1"/>
</dbReference>
<dbReference type="KEGG" id="ovi:T265_15122"/>
<evidence type="ECO:0000313" key="2">
    <source>
        <dbReference type="EMBL" id="KER21299.1"/>
    </source>
</evidence>
<evidence type="ECO:0000313" key="3">
    <source>
        <dbReference type="Proteomes" id="UP000054324"/>
    </source>
</evidence>
<dbReference type="AlphaFoldDB" id="A0A075A1M8"/>
<organism evidence="2 3">
    <name type="scientific">Opisthorchis viverrini</name>
    <name type="common">Southeast Asian liver fluke</name>
    <dbReference type="NCBI Taxonomy" id="6198"/>
    <lineage>
        <taxon>Eukaryota</taxon>
        <taxon>Metazoa</taxon>
        <taxon>Spiralia</taxon>
        <taxon>Lophotrochozoa</taxon>
        <taxon>Platyhelminthes</taxon>
        <taxon>Trematoda</taxon>
        <taxon>Digenea</taxon>
        <taxon>Opisthorchiida</taxon>
        <taxon>Opisthorchiata</taxon>
        <taxon>Opisthorchiidae</taxon>
        <taxon>Opisthorchis</taxon>
    </lineage>
</organism>
<dbReference type="EMBL" id="KL596977">
    <property type="protein sequence ID" value="KER21299.1"/>
    <property type="molecule type" value="Genomic_DNA"/>
</dbReference>
<dbReference type="CTD" id="20329287"/>
<feature type="compositionally biased region" description="Acidic residues" evidence="1">
    <location>
        <begin position="194"/>
        <end position="221"/>
    </location>
</feature>
<sequence>MNNLHLLEYGCNGPLVACAQEPRNQPATDRTTTTLYYRVVNAESRETCLANIVQTVSDTVNSVVGGAQLTVTKAEWGTSEITATALDVTSKVLFELRKDLFSRWFNPLTTVAPFATNCIHTEGDRFHTTVLMSAYFNANEKNAAQIAEMKRQVENAADGASGEEESENIIHLFSAEGMTDEDNNNNNVVTDNDNTYDIDEEEGDDEEDTEETTTEDTDSEPEISIGGGVDDLAIKITPVISAVSGSPWDRLYKKLSGLNTKLYDVCDLLMPTLRSVKFECSAALVACSQEPQNQPADQGTSVTLYYRLPPAELRDSCIQGVVIQVDGYVLRTYWETSKQTGDTPVPTAKVIYHLRKDLFERWLATSGDIKPLAINCLWTMAGILKVTWMSIYFDFAKFAEVENVETWIENVLDQRGDSVALEDYVDDVMGRCCAFYFDFAKFAEVENVETWIENVLDQRGDSVALEDYVDDVM</sequence>
<proteinExistence type="predicted"/>
<name>A0A075A1M8_OPIVI</name>
<accession>A0A075A1M8</accession>